<dbReference type="Gene3D" id="3.10.450.50">
    <property type="match status" value="1"/>
</dbReference>
<dbReference type="Pfam" id="PF12680">
    <property type="entry name" value="SnoaL_2"/>
    <property type="match status" value="1"/>
</dbReference>
<organism evidence="2 3">
    <name type="scientific">Persicirhabdus sediminis</name>
    <dbReference type="NCBI Taxonomy" id="454144"/>
    <lineage>
        <taxon>Bacteria</taxon>
        <taxon>Pseudomonadati</taxon>
        <taxon>Verrucomicrobiota</taxon>
        <taxon>Verrucomicrobiia</taxon>
        <taxon>Verrucomicrobiales</taxon>
        <taxon>Verrucomicrobiaceae</taxon>
        <taxon>Persicirhabdus</taxon>
    </lineage>
</organism>
<feature type="domain" description="SnoaL-like" evidence="1">
    <location>
        <begin position="11"/>
        <end position="117"/>
    </location>
</feature>
<name>A0A8J7SMG9_9BACT</name>
<dbReference type="SUPFAM" id="SSF54427">
    <property type="entry name" value="NTF2-like"/>
    <property type="match status" value="1"/>
</dbReference>
<gene>
    <name evidence="2" type="ORF">JIN82_12990</name>
</gene>
<sequence>MNSQEAKQIVIDFFQHFCATNVDAALELLSEDVIWRVMGIEAKPPVTGSMDKAAVGQLILTVKQAIPAGLQLTPTGWTIEGDRIAVEMESYGKMTNQKIYNNHYHFLIKLSGDKIHEIKEYMDTYHCKLCFLQD</sequence>
<keyword evidence="3" id="KW-1185">Reference proteome</keyword>
<dbReference type="InterPro" id="IPR032710">
    <property type="entry name" value="NTF2-like_dom_sf"/>
</dbReference>
<dbReference type="Proteomes" id="UP000624703">
    <property type="component" value="Unassembled WGS sequence"/>
</dbReference>
<evidence type="ECO:0000313" key="3">
    <source>
        <dbReference type="Proteomes" id="UP000624703"/>
    </source>
</evidence>
<comment type="caution">
    <text evidence="2">The sequence shown here is derived from an EMBL/GenBank/DDBJ whole genome shotgun (WGS) entry which is preliminary data.</text>
</comment>
<evidence type="ECO:0000313" key="2">
    <source>
        <dbReference type="EMBL" id="MBK1792070.1"/>
    </source>
</evidence>
<evidence type="ECO:0000259" key="1">
    <source>
        <dbReference type="Pfam" id="PF12680"/>
    </source>
</evidence>
<dbReference type="InterPro" id="IPR037401">
    <property type="entry name" value="SnoaL-like"/>
</dbReference>
<proteinExistence type="predicted"/>
<dbReference type="RefSeq" id="WP_200312086.1">
    <property type="nucleotide sequence ID" value="NZ_JAENIM010000043.1"/>
</dbReference>
<protein>
    <recommendedName>
        <fullName evidence="1">SnoaL-like domain-containing protein</fullName>
    </recommendedName>
</protein>
<reference evidence="2" key="1">
    <citation type="submission" date="2021-01" db="EMBL/GenBank/DDBJ databases">
        <title>Modified the classification status of verrucomicrobia.</title>
        <authorList>
            <person name="Feng X."/>
        </authorList>
    </citation>
    <scope>NUCLEOTIDE SEQUENCE</scope>
    <source>
        <strain evidence="2">_KCTC 22039</strain>
    </source>
</reference>
<accession>A0A8J7SMG9</accession>
<dbReference type="AlphaFoldDB" id="A0A8J7SMG9"/>
<dbReference type="EMBL" id="JAENIM010000043">
    <property type="protein sequence ID" value="MBK1792070.1"/>
    <property type="molecule type" value="Genomic_DNA"/>
</dbReference>